<dbReference type="EMBL" id="GGEC01062422">
    <property type="protein sequence ID" value="MBX42906.1"/>
    <property type="molecule type" value="Transcribed_RNA"/>
</dbReference>
<protein>
    <submittedName>
        <fullName evidence="2">Uncharacterized protein</fullName>
    </submittedName>
</protein>
<name>A0A2P2NKA1_RHIMU</name>
<evidence type="ECO:0000313" key="2">
    <source>
        <dbReference type="EMBL" id="MBX42906.1"/>
    </source>
</evidence>
<dbReference type="AlphaFoldDB" id="A0A2P2NKA1"/>
<sequence length="32" mass="3624">MVRYYEGVLILLNVGASIFYLAVHRLTGLTKL</sequence>
<keyword evidence="1" id="KW-1133">Transmembrane helix</keyword>
<organism evidence="2">
    <name type="scientific">Rhizophora mucronata</name>
    <name type="common">Asiatic mangrove</name>
    <dbReference type="NCBI Taxonomy" id="61149"/>
    <lineage>
        <taxon>Eukaryota</taxon>
        <taxon>Viridiplantae</taxon>
        <taxon>Streptophyta</taxon>
        <taxon>Embryophyta</taxon>
        <taxon>Tracheophyta</taxon>
        <taxon>Spermatophyta</taxon>
        <taxon>Magnoliopsida</taxon>
        <taxon>eudicotyledons</taxon>
        <taxon>Gunneridae</taxon>
        <taxon>Pentapetalae</taxon>
        <taxon>rosids</taxon>
        <taxon>fabids</taxon>
        <taxon>Malpighiales</taxon>
        <taxon>Rhizophoraceae</taxon>
        <taxon>Rhizophora</taxon>
    </lineage>
</organism>
<keyword evidence="1" id="KW-0472">Membrane</keyword>
<keyword evidence="1" id="KW-0812">Transmembrane</keyword>
<feature type="transmembrane region" description="Helical" evidence="1">
    <location>
        <begin position="6"/>
        <end position="23"/>
    </location>
</feature>
<proteinExistence type="predicted"/>
<evidence type="ECO:0000256" key="1">
    <source>
        <dbReference type="SAM" id="Phobius"/>
    </source>
</evidence>
<reference evidence="2" key="1">
    <citation type="submission" date="2018-02" db="EMBL/GenBank/DDBJ databases">
        <title>Rhizophora mucronata_Transcriptome.</title>
        <authorList>
            <person name="Meera S.P."/>
            <person name="Sreeshan A."/>
            <person name="Augustine A."/>
        </authorList>
    </citation>
    <scope>NUCLEOTIDE SEQUENCE</scope>
    <source>
        <tissue evidence="2">Leaf</tissue>
    </source>
</reference>
<accession>A0A2P2NKA1</accession>